<dbReference type="Pfam" id="PF00753">
    <property type="entry name" value="Lactamase_B"/>
    <property type="match status" value="1"/>
</dbReference>
<evidence type="ECO:0000313" key="3">
    <source>
        <dbReference type="EMBL" id="MFI7442722.1"/>
    </source>
</evidence>
<feature type="domain" description="Rhodanese" evidence="2">
    <location>
        <begin position="268"/>
        <end position="297"/>
    </location>
</feature>
<dbReference type="SMART" id="SM00450">
    <property type="entry name" value="RHOD"/>
    <property type="match status" value="2"/>
</dbReference>
<evidence type="ECO:0000313" key="4">
    <source>
        <dbReference type="Proteomes" id="UP001612928"/>
    </source>
</evidence>
<dbReference type="PANTHER" id="PTHR43084:SF1">
    <property type="entry name" value="PERSULFIDE DIOXYGENASE ETHE1, MITOCHONDRIAL"/>
    <property type="match status" value="1"/>
</dbReference>
<keyword evidence="1" id="KW-0479">Metal-binding</keyword>
<organism evidence="3 4">
    <name type="scientific">Nonomuraea indica</name>
    <dbReference type="NCBI Taxonomy" id="1581193"/>
    <lineage>
        <taxon>Bacteria</taxon>
        <taxon>Bacillati</taxon>
        <taxon>Actinomycetota</taxon>
        <taxon>Actinomycetes</taxon>
        <taxon>Streptosporangiales</taxon>
        <taxon>Streptosporangiaceae</taxon>
        <taxon>Nonomuraea</taxon>
    </lineage>
</organism>
<dbReference type="InterPro" id="IPR036866">
    <property type="entry name" value="RibonucZ/Hydroxyglut_hydro"/>
</dbReference>
<dbReference type="CDD" id="cd00158">
    <property type="entry name" value="RHOD"/>
    <property type="match status" value="1"/>
</dbReference>
<keyword evidence="4" id="KW-1185">Reference proteome</keyword>
<evidence type="ECO:0000256" key="1">
    <source>
        <dbReference type="ARBA" id="ARBA00022723"/>
    </source>
</evidence>
<comment type="caution">
    <text evidence="3">The sequence shown here is derived from an EMBL/GenBank/DDBJ whole genome shotgun (WGS) entry which is preliminary data.</text>
</comment>
<dbReference type="SUPFAM" id="SSF56281">
    <property type="entry name" value="Metallo-hydrolase/oxidoreductase"/>
    <property type="match status" value="1"/>
</dbReference>
<dbReference type="EMBL" id="JBITMB010000005">
    <property type="protein sequence ID" value="MFI7442722.1"/>
    <property type="molecule type" value="Genomic_DNA"/>
</dbReference>
<evidence type="ECO:0000259" key="2">
    <source>
        <dbReference type="PROSITE" id="PS50206"/>
    </source>
</evidence>
<dbReference type="InterPro" id="IPR044528">
    <property type="entry name" value="POD-like_MBL-fold"/>
</dbReference>
<sequence length="460" mass="49413">MFFAQYYLDCLSQASYMIGDPSTGRAVVVDPRRDVSEYLADAEAHGLRIDGVINTHFHADFLAGHLELAARTGAWIGYGRLAETEYPIRRLAHGDRIELGDVVLEIMETPGHTPESISVLVREHAGDAVPYGVLTGDALFVGDVGRPDLLASLGTTSDQLGRMLYDSVQRKLMSLPDEVRVFPAHGAGSACGKNLSTERASTIGVQRLTNYACRPMSEEEFLSIVTEGQPPAPGYFGFDAMLNRRNHELLDVAAHARPLTAEEFLDRRRAGAVVLDARDAQDFALAHLRGSVSVPADGRFAERSGTVVEPGSEIVVIAPQDREAEVVTRLARIGFDTVTGYLRDPEAAFLATPDEVAHSSRLTAAELREALQGPRPPFLLDVRNASEVADGAVEGAVNIPLAQLPARLAEIPDGPVVVYCAGGARSAIAAGLLEHKGRDQVSDLIGGYAAWRTAFTPAQA</sequence>
<reference evidence="3 4" key="1">
    <citation type="submission" date="2024-10" db="EMBL/GenBank/DDBJ databases">
        <title>The Natural Products Discovery Center: Release of the First 8490 Sequenced Strains for Exploring Actinobacteria Biosynthetic Diversity.</title>
        <authorList>
            <person name="Kalkreuter E."/>
            <person name="Kautsar S.A."/>
            <person name="Yang D."/>
            <person name="Bader C.D."/>
            <person name="Teijaro C.N."/>
            <person name="Fluegel L."/>
            <person name="Davis C.M."/>
            <person name="Simpson J.R."/>
            <person name="Lauterbach L."/>
            <person name="Steele A.D."/>
            <person name="Gui C."/>
            <person name="Meng S."/>
            <person name="Li G."/>
            <person name="Viehrig K."/>
            <person name="Ye F."/>
            <person name="Su P."/>
            <person name="Kiefer A.F."/>
            <person name="Nichols A."/>
            <person name="Cepeda A.J."/>
            <person name="Yan W."/>
            <person name="Fan B."/>
            <person name="Jiang Y."/>
            <person name="Adhikari A."/>
            <person name="Zheng C.-J."/>
            <person name="Schuster L."/>
            <person name="Cowan T.M."/>
            <person name="Smanski M.J."/>
            <person name="Chevrette M.G."/>
            <person name="De Carvalho L.P.S."/>
            <person name="Shen B."/>
        </authorList>
    </citation>
    <scope>NUCLEOTIDE SEQUENCE [LARGE SCALE GENOMIC DNA]</scope>
    <source>
        <strain evidence="3 4">NPDC049503</strain>
    </source>
</reference>
<dbReference type="InterPro" id="IPR036873">
    <property type="entry name" value="Rhodanese-like_dom_sf"/>
</dbReference>
<dbReference type="SMART" id="SM00849">
    <property type="entry name" value="Lactamase_B"/>
    <property type="match status" value="1"/>
</dbReference>
<gene>
    <name evidence="3" type="ORF">ACIBP5_22365</name>
</gene>
<dbReference type="RefSeq" id="WP_397023338.1">
    <property type="nucleotide sequence ID" value="NZ_JBITMB010000005.1"/>
</dbReference>
<dbReference type="InterPro" id="IPR001279">
    <property type="entry name" value="Metallo-B-lactamas"/>
</dbReference>
<dbReference type="Proteomes" id="UP001612928">
    <property type="component" value="Unassembled WGS sequence"/>
</dbReference>
<dbReference type="CDD" id="cd07724">
    <property type="entry name" value="POD-like_MBL-fold"/>
    <property type="match status" value="1"/>
</dbReference>
<dbReference type="PANTHER" id="PTHR43084">
    <property type="entry name" value="PERSULFIDE DIOXYGENASE ETHE1"/>
    <property type="match status" value="1"/>
</dbReference>
<dbReference type="Gene3D" id="3.40.250.10">
    <property type="entry name" value="Rhodanese-like domain"/>
    <property type="match status" value="2"/>
</dbReference>
<dbReference type="Gene3D" id="3.60.15.10">
    <property type="entry name" value="Ribonuclease Z/Hydroxyacylglutathione hydrolase-like"/>
    <property type="match status" value="1"/>
</dbReference>
<dbReference type="PROSITE" id="PS50206">
    <property type="entry name" value="RHODANESE_3"/>
    <property type="match status" value="2"/>
</dbReference>
<protein>
    <submittedName>
        <fullName evidence="3">Rhodanese-like domain-containing protein</fullName>
    </submittedName>
</protein>
<dbReference type="Pfam" id="PF00581">
    <property type="entry name" value="Rhodanese"/>
    <property type="match status" value="2"/>
</dbReference>
<feature type="domain" description="Rhodanese" evidence="2">
    <location>
        <begin position="373"/>
        <end position="460"/>
    </location>
</feature>
<name>A0ABW8A881_9ACTN</name>
<dbReference type="InterPro" id="IPR001763">
    <property type="entry name" value="Rhodanese-like_dom"/>
</dbReference>
<proteinExistence type="predicted"/>
<dbReference type="InterPro" id="IPR051682">
    <property type="entry name" value="Mito_Persulfide_Diox"/>
</dbReference>
<accession>A0ABW8A881</accession>
<dbReference type="SUPFAM" id="SSF52821">
    <property type="entry name" value="Rhodanese/Cell cycle control phosphatase"/>
    <property type="match status" value="2"/>
</dbReference>